<dbReference type="NCBIfam" id="TIGR04183">
    <property type="entry name" value="Por_Secre_tail"/>
    <property type="match status" value="1"/>
</dbReference>
<dbReference type="SUPFAM" id="SSF103647">
    <property type="entry name" value="TSP type-3 repeat"/>
    <property type="match status" value="1"/>
</dbReference>
<reference evidence="5 7" key="2">
    <citation type="submission" date="2019-07" db="EMBL/GenBank/DDBJ databases">
        <title>Draft genome of two Muricauda strains isolated from deep sea.</title>
        <authorList>
            <person name="Sun C."/>
        </authorList>
    </citation>
    <scope>NUCLEOTIDE SEQUENCE [LARGE SCALE GENOMIC DNA]</scope>
    <source>
        <strain evidence="5 7">72</strain>
    </source>
</reference>
<evidence type="ECO:0000256" key="2">
    <source>
        <dbReference type="ARBA" id="ARBA00022729"/>
    </source>
</evidence>
<dbReference type="GO" id="GO:0005975">
    <property type="term" value="P:carbohydrate metabolic process"/>
    <property type="evidence" value="ECO:0007669"/>
    <property type="project" value="InterPro"/>
</dbReference>
<dbReference type="InterPro" id="IPR026444">
    <property type="entry name" value="Secre_tail"/>
</dbReference>
<keyword evidence="7" id="KW-1185">Reference proteome</keyword>
<proteinExistence type="inferred from homology"/>
<comment type="similarity">
    <text evidence="1">Belongs to the glycosyl hydrolase 13 family.</text>
</comment>
<sequence length="1120" mass="124452">MRKFYLIFGLFIWTFAAWSQVTISPYPFSVNEEITITVDANSADTDCNGFSNPSKVYIHSGIGTDSDAWGLAVVGNWGQDDGVGQMTDNGDGTWSITFVPQDYYGLSTTEAEQATKMGMVFRNESGTQEFKDNSCADFFFDVGSFQLQLNSPTDNLTLLSPGESLSISATSSLAADFTLTANGSLLDSANGVASYSFNHTNITENTQYTLEATNGTDVITRNFMVVVNVVEETVPTGMLDGINLDPLDDTHATLVLYAPGKEVVHLIGDFNNWTLDDNYLLKKDSAQDRFWIELTGLTPQYNHMYQYVVDGAITVADPYSTLILDENNDTYIDNVTFPDLPAYPSGDTSHAVTVLRTGDPEYAWTNTGFVSPAKTDLVIYELLVRDFDVLHSFDAIRARLDYLQTLGINAIELMPVSEFDGNESWGYNPSFHMALDKYYGTPDALKQLIDECHGRGMAVFLDVVYNHATGQNPYYRLWNTDNGGYGGQAADDSPFFNPVATHTYSVFNDFDHSQQATRDYVKRTSQYWIDEFHVDGFRWDLTKGFTQNCTSSDESCTGSYQADRVEVLKLYADYQWEADPDFYVIFEHLGTNEEETEWAEYRLDEGKGIMLWNNLNGVYNEATMGWNDSSDFSQVSYLEHNWTTPSNIAYMESHDEERLMYKNLNYGNASGDYNIQTLSTALDRMALAGAFHFTVPGPKMIWQFGELGYDYSIEYNGRTGNKPILWEYFDDADRKALYDTWKDLITLSVGENIFETSDFTLDVGNSSGLKAIHLTDTSAGTDEVGYVTIIGNFGVESQQINPAFQETGVWYEFLENNLKYVVTDVNKAITLAPGEYRIFGNNPSSLFPNDNPPDEDSDGVVDANDICPGTTLGATVNVDGCEVFSLPEDNFTVIASSETCRGSNNGSIEVTALEALSYTASLSGTSVEFSQSTIFENLSAGTYELCITVAGQADYEQCFDLAITEPEALSVYSSLDNSANLLTLELNGGTFYKVQLNDQSFLTDNSSIELKLDQSVNKISVSTDVDCQGKFEETFLLSDRASAYPNPIVNSGTVSLDLGKEVEVPMTVQVFNLSGRLLYSSQRDVLYGKLDVDLSPYSNGMYLVKVFGKDVAHEFKIIKQ</sequence>
<dbReference type="InterPro" id="IPR028974">
    <property type="entry name" value="TSP_type-3_rpt"/>
</dbReference>
<dbReference type="Gene3D" id="2.60.40.10">
    <property type="entry name" value="Immunoglobulins"/>
    <property type="match status" value="1"/>
</dbReference>
<dbReference type="InterPro" id="IPR013783">
    <property type="entry name" value="Ig-like_fold"/>
</dbReference>
<dbReference type="EMBL" id="VNWK01000018">
    <property type="protein sequence ID" value="TXJ96882.1"/>
    <property type="molecule type" value="Genomic_DNA"/>
</dbReference>
<evidence type="ECO:0000313" key="4">
    <source>
        <dbReference type="EMBL" id="RIV45405.1"/>
    </source>
</evidence>
<evidence type="ECO:0000256" key="1">
    <source>
        <dbReference type="ARBA" id="ARBA00008061"/>
    </source>
</evidence>
<dbReference type="Gene3D" id="3.20.20.80">
    <property type="entry name" value="Glycosidases"/>
    <property type="match status" value="1"/>
</dbReference>
<gene>
    <name evidence="4" type="ORF">D2V05_07510</name>
    <name evidence="5" type="ORF">FQ017_07445</name>
</gene>
<dbReference type="CDD" id="cd11350">
    <property type="entry name" value="AmyAc_4"/>
    <property type="match status" value="1"/>
</dbReference>
<accession>A0A3A1NLV4</accession>
<evidence type="ECO:0000313" key="5">
    <source>
        <dbReference type="EMBL" id="TXJ96882.1"/>
    </source>
</evidence>
<organism evidence="4 6">
    <name type="scientific">Flagellimonas pelagia</name>
    <dbReference type="NCBI Taxonomy" id="2306998"/>
    <lineage>
        <taxon>Bacteria</taxon>
        <taxon>Pseudomonadati</taxon>
        <taxon>Bacteroidota</taxon>
        <taxon>Flavobacteriia</taxon>
        <taxon>Flavobacteriales</taxon>
        <taxon>Flavobacteriaceae</taxon>
        <taxon>Flagellimonas</taxon>
    </lineage>
</organism>
<dbReference type="AlphaFoldDB" id="A0A3A1NLV4"/>
<keyword evidence="2" id="KW-0732">Signal</keyword>
<dbReference type="SUPFAM" id="SSF51445">
    <property type="entry name" value="(Trans)glycosidases"/>
    <property type="match status" value="1"/>
</dbReference>
<dbReference type="PANTHER" id="PTHR43002">
    <property type="entry name" value="GLYCOGEN DEBRANCHING ENZYME"/>
    <property type="match status" value="1"/>
</dbReference>
<dbReference type="Proteomes" id="UP000266691">
    <property type="component" value="Unassembled WGS sequence"/>
</dbReference>
<dbReference type="Pfam" id="PF18962">
    <property type="entry name" value="Por_Secre_tail"/>
    <property type="match status" value="1"/>
</dbReference>
<reference evidence="4 6" key="1">
    <citation type="submission" date="2018-08" db="EMBL/GenBank/DDBJ databases">
        <title>Proposal of Muricauda 72 sp.nov. and Muricauda NH166 sp.nov., isolated from seawater.</title>
        <authorList>
            <person name="Cheng H."/>
            <person name="Wu Y.-H."/>
            <person name="Guo L.-L."/>
            <person name="Xu X.-W."/>
        </authorList>
    </citation>
    <scope>NUCLEOTIDE SEQUENCE [LARGE SCALE GENOMIC DNA]</scope>
    <source>
        <strain evidence="4 6">72</strain>
    </source>
</reference>
<feature type="domain" description="Glycosyl hydrolase family 13 catalytic" evidence="3">
    <location>
        <begin position="381"/>
        <end position="748"/>
    </location>
</feature>
<evidence type="ECO:0000313" key="6">
    <source>
        <dbReference type="Proteomes" id="UP000266691"/>
    </source>
</evidence>
<dbReference type="SMART" id="SM00642">
    <property type="entry name" value="Aamy"/>
    <property type="match status" value="1"/>
</dbReference>
<dbReference type="InterPro" id="IPR014756">
    <property type="entry name" value="Ig_E-set"/>
</dbReference>
<dbReference type="InterPro" id="IPR017853">
    <property type="entry name" value="GH"/>
</dbReference>
<dbReference type="RefSeq" id="WP_119647100.1">
    <property type="nucleotide sequence ID" value="NZ_QXFI01000018.1"/>
</dbReference>
<dbReference type="SUPFAM" id="SSF81296">
    <property type="entry name" value="E set domains"/>
    <property type="match status" value="1"/>
</dbReference>
<dbReference type="OrthoDB" id="9761875at2"/>
<comment type="caution">
    <text evidence="4">The sequence shown here is derived from an EMBL/GenBank/DDBJ whole genome shotgun (WGS) entry which is preliminary data.</text>
</comment>
<evidence type="ECO:0000259" key="3">
    <source>
        <dbReference type="SMART" id="SM00642"/>
    </source>
</evidence>
<evidence type="ECO:0000313" key="7">
    <source>
        <dbReference type="Proteomes" id="UP000321621"/>
    </source>
</evidence>
<name>A0A3A1NLV4_9FLAO</name>
<dbReference type="Proteomes" id="UP000321621">
    <property type="component" value="Unassembled WGS sequence"/>
</dbReference>
<protein>
    <submittedName>
        <fullName evidence="4">T9SS C-terminal target domain-containing protein</fullName>
    </submittedName>
    <submittedName>
        <fullName evidence="5">T9SS type A sorting domain-containing protein</fullName>
    </submittedName>
</protein>
<dbReference type="Pfam" id="PF00128">
    <property type="entry name" value="Alpha-amylase"/>
    <property type="match status" value="2"/>
</dbReference>
<dbReference type="GO" id="GO:0005509">
    <property type="term" value="F:calcium ion binding"/>
    <property type="evidence" value="ECO:0007669"/>
    <property type="project" value="InterPro"/>
</dbReference>
<dbReference type="InterPro" id="IPR006047">
    <property type="entry name" value="GH13_cat_dom"/>
</dbReference>
<dbReference type="EMBL" id="QXFI01000018">
    <property type="protein sequence ID" value="RIV45405.1"/>
    <property type="molecule type" value="Genomic_DNA"/>
</dbReference>